<reference evidence="2 3" key="1">
    <citation type="submission" date="2015-11" db="EMBL/GenBank/DDBJ databases">
        <title>Genomic analysis of 38 Legionella species identifies large and diverse effector repertoires.</title>
        <authorList>
            <person name="Burstein D."/>
            <person name="Amaro F."/>
            <person name="Zusman T."/>
            <person name="Lifshitz Z."/>
            <person name="Cohen O."/>
            <person name="Gilbert J.A."/>
            <person name="Pupko T."/>
            <person name="Shuman H.A."/>
            <person name="Segal G."/>
        </authorList>
    </citation>
    <scope>NUCLEOTIDE SEQUENCE [LARGE SCALE GENOMIC DNA]</scope>
    <source>
        <strain evidence="2 3">WO-44C</strain>
    </source>
</reference>
<dbReference type="NCBIfam" id="NF041373">
    <property type="entry name" value="HGG_STG"/>
    <property type="match status" value="1"/>
</dbReference>
<proteinExistence type="predicted"/>
<gene>
    <name evidence="2" type="ORF">Lfee_1015</name>
</gene>
<dbReference type="RefSeq" id="WP_238584865.1">
    <property type="nucleotide sequence ID" value="NZ_LNYB01000030.1"/>
</dbReference>
<accession>A0A0W0U1D4</accession>
<feature type="region of interest" description="Disordered" evidence="1">
    <location>
        <begin position="17"/>
        <end position="71"/>
    </location>
</feature>
<name>A0A0W0U1D4_9GAMM</name>
<feature type="non-terminal residue" evidence="2">
    <location>
        <position position="71"/>
    </location>
</feature>
<sequence length="71" mass="7745">MFGLINISLMANDPRLPRKERGTCNATTRRGTPCQAPPVWDKNKDKPVNGRCKLHGGKSTGPKTEAGREAI</sequence>
<dbReference type="AlphaFoldDB" id="A0A0W0U1D4"/>
<evidence type="ECO:0000256" key="1">
    <source>
        <dbReference type="SAM" id="MobiDB-lite"/>
    </source>
</evidence>
<protein>
    <submittedName>
        <fullName evidence="2">Uncharacterized protein</fullName>
    </submittedName>
</protein>
<evidence type="ECO:0000313" key="3">
    <source>
        <dbReference type="Proteomes" id="UP000054698"/>
    </source>
</evidence>
<dbReference type="EMBL" id="LNYB01000030">
    <property type="protein sequence ID" value="KTD01585.1"/>
    <property type="molecule type" value="Genomic_DNA"/>
</dbReference>
<dbReference type="PATRIC" id="fig|453.4.peg.1093"/>
<dbReference type="InterPro" id="IPR047675">
    <property type="entry name" value="Putative_zinc-bd"/>
</dbReference>
<keyword evidence="3" id="KW-1185">Reference proteome</keyword>
<dbReference type="Proteomes" id="UP000054698">
    <property type="component" value="Unassembled WGS sequence"/>
</dbReference>
<comment type="caution">
    <text evidence="2">The sequence shown here is derived from an EMBL/GenBank/DDBJ whole genome shotgun (WGS) entry which is preliminary data.</text>
</comment>
<evidence type="ECO:0000313" key="2">
    <source>
        <dbReference type="EMBL" id="KTD01585.1"/>
    </source>
</evidence>
<organism evidence="2 3">
    <name type="scientific">Legionella feeleii</name>
    <dbReference type="NCBI Taxonomy" id="453"/>
    <lineage>
        <taxon>Bacteria</taxon>
        <taxon>Pseudomonadati</taxon>
        <taxon>Pseudomonadota</taxon>
        <taxon>Gammaproteobacteria</taxon>
        <taxon>Legionellales</taxon>
        <taxon>Legionellaceae</taxon>
        <taxon>Legionella</taxon>
    </lineage>
</organism>